<dbReference type="GO" id="GO:0006355">
    <property type="term" value="P:regulation of DNA-templated transcription"/>
    <property type="evidence" value="ECO:0007669"/>
    <property type="project" value="InterPro"/>
</dbReference>
<dbReference type="SUPFAM" id="SSF52172">
    <property type="entry name" value="CheY-like"/>
    <property type="match status" value="1"/>
</dbReference>
<dbReference type="Gene3D" id="3.40.50.2300">
    <property type="match status" value="1"/>
</dbReference>
<feature type="domain" description="Response regulatory" evidence="5">
    <location>
        <begin position="3"/>
        <end position="120"/>
    </location>
</feature>
<sequence length="222" mass="24499">MVEILVADDHPLFQYAITDFVERNIPDTKTISCIDLEEALNTAEENPDIDLVLLDLNMPGMDGLNGIVRFRNQFPEIPIVIVSAEEDKNVVLQAFTYGAVGFITKSSSCEQIVGALQQVLSGQVYLPPDIIRNGGSSKPKDESAQQQIDPKLIGALTRRQLLVFECIAKGKSNKQIAYELNIAETTVKAHVSAILTKLNVHNRIQAALCAASIDFNQYLMRN</sequence>
<evidence type="ECO:0000259" key="4">
    <source>
        <dbReference type="PROSITE" id="PS50043"/>
    </source>
</evidence>
<dbReference type="CDD" id="cd17535">
    <property type="entry name" value="REC_NarL-like"/>
    <property type="match status" value="1"/>
</dbReference>
<dbReference type="AlphaFoldDB" id="A0A1E8FCB4"/>
<evidence type="ECO:0000256" key="1">
    <source>
        <dbReference type="ARBA" id="ARBA00022553"/>
    </source>
</evidence>
<keyword evidence="1 3" id="KW-0597">Phosphoprotein</keyword>
<dbReference type="PROSITE" id="PS00622">
    <property type="entry name" value="HTH_LUXR_1"/>
    <property type="match status" value="1"/>
</dbReference>
<keyword evidence="7" id="KW-1185">Reference proteome</keyword>
<dbReference type="InterPro" id="IPR051015">
    <property type="entry name" value="EvgA-like"/>
</dbReference>
<dbReference type="PROSITE" id="PS50110">
    <property type="entry name" value="RESPONSE_REGULATORY"/>
    <property type="match status" value="1"/>
</dbReference>
<dbReference type="GO" id="GO:0003677">
    <property type="term" value="F:DNA binding"/>
    <property type="evidence" value="ECO:0007669"/>
    <property type="project" value="UniProtKB-KW"/>
</dbReference>
<feature type="domain" description="HTH luxR-type" evidence="4">
    <location>
        <begin position="149"/>
        <end position="214"/>
    </location>
</feature>
<dbReference type="PANTHER" id="PTHR45566">
    <property type="entry name" value="HTH-TYPE TRANSCRIPTIONAL REGULATOR YHJB-RELATED"/>
    <property type="match status" value="1"/>
</dbReference>
<dbReference type="Pfam" id="PF00196">
    <property type="entry name" value="GerE"/>
    <property type="match status" value="1"/>
</dbReference>
<dbReference type="InterPro" id="IPR001789">
    <property type="entry name" value="Sig_transdc_resp-reg_receiver"/>
</dbReference>
<comment type="caution">
    <text evidence="6">The sequence shown here is derived from an EMBL/GenBank/DDBJ whole genome shotgun (WGS) entry which is preliminary data.</text>
</comment>
<organism evidence="6 7">
    <name type="scientific">Alteromonas lipolytica</name>
    <dbReference type="NCBI Taxonomy" id="1856405"/>
    <lineage>
        <taxon>Bacteria</taxon>
        <taxon>Pseudomonadati</taxon>
        <taxon>Pseudomonadota</taxon>
        <taxon>Gammaproteobacteria</taxon>
        <taxon>Alteromonadales</taxon>
        <taxon>Alteromonadaceae</taxon>
        <taxon>Alteromonas/Salinimonas group</taxon>
        <taxon>Alteromonas</taxon>
    </lineage>
</organism>
<dbReference type="CDD" id="cd06170">
    <property type="entry name" value="LuxR_C_like"/>
    <property type="match status" value="1"/>
</dbReference>
<dbReference type="GO" id="GO:0000160">
    <property type="term" value="P:phosphorelay signal transduction system"/>
    <property type="evidence" value="ECO:0007669"/>
    <property type="project" value="InterPro"/>
</dbReference>
<dbReference type="PANTHER" id="PTHR45566:SF1">
    <property type="entry name" value="HTH-TYPE TRANSCRIPTIONAL REGULATOR YHJB-RELATED"/>
    <property type="match status" value="1"/>
</dbReference>
<evidence type="ECO:0000313" key="6">
    <source>
        <dbReference type="EMBL" id="OFI33426.1"/>
    </source>
</evidence>
<dbReference type="OrthoDB" id="9814495at2"/>
<dbReference type="InterPro" id="IPR000792">
    <property type="entry name" value="Tscrpt_reg_LuxR_C"/>
</dbReference>
<name>A0A1E8FCB4_9ALTE</name>
<dbReference type="Pfam" id="PF00072">
    <property type="entry name" value="Response_reg"/>
    <property type="match status" value="1"/>
</dbReference>
<proteinExistence type="predicted"/>
<dbReference type="PROSITE" id="PS50043">
    <property type="entry name" value="HTH_LUXR_2"/>
    <property type="match status" value="1"/>
</dbReference>
<dbReference type="SMART" id="SM00448">
    <property type="entry name" value="REC"/>
    <property type="match status" value="1"/>
</dbReference>
<evidence type="ECO:0000313" key="7">
    <source>
        <dbReference type="Proteomes" id="UP000176037"/>
    </source>
</evidence>
<keyword evidence="2 6" id="KW-0238">DNA-binding</keyword>
<dbReference type="SUPFAM" id="SSF46894">
    <property type="entry name" value="C-terminal effector domain of the bipartite response regulators"/>
    <property type="match status" value="1"/>
</dbReference>
<reference evidence="6 7" key="1">
    <citation type="submission" date="2016-09" db="EMBL/GenBank/DDBJ databases">
        <title>Alteromonas lipolytica, a new species isolated from sea water.</title>
        <authorList>
            <person name="Wu Y.-H."/>
            <person name="Cheng H."/>
            <person name="Xu X.-W."/>
        </authorList>
    </citation>
    <scope>NUCLEOTIDE SEQUENCE [LARGE SCALE GENOMIC DNA]</scope>
    <source>
        <strain evidence="6 7">JW12</strain>
    </source>
</reference>
<accession>A0A1E8FCB4</accession>
<dbReference type="InterPro" id="IPR058245">
    <property type="entry name" value="NreC/VraR/RcsB-like_REC"/>
</dbReference>
<feature type="modified residue" description="4-aspartylphosphate" evidence="3">
    <location>
        <position position="55"/>
    </location>
</feature>
<dbReference type="SMART" id="SM00421">
    <property type="entry name" value="HTH_LUXR"/>
    <property type="match status" value="1"/>
</dbReference>
<protein>
    <submittedName>
        <fullName evidence="6">DNA-binding response regulator</fullName>
    </submittedName>
</protein>
<dbReference type="STRING" id="1856405.BFC17_03980"/>
<evidence type="ECO:0000256" key="3">
    <source>
        <dbReference type="PROSITE-ProRule" id="PRU00169"/>
    </source>
</evidence>
<dbReference type="Proteomes" id="UP000176037">
    <property type="component" value="Unassembled WGS sequence"/>
</dbReference>
<dbReference type="InterPro" id="IPR011006">
    <property type="entry name" value="CheY-like_superfamily"/>
</dbReference>
<dbReference type="PRINTS" id="PR00038">
    <property type="entry name" value="HTHLUXR"/>
</dbReference>
<dbReference type="InterPro" id="IPR016032">
    <property type="entry name" value="Sig_transdc_resp-reg_C-effctor"/>
</dbReference>
<dbReference type="EMBL" id="MJIC01000015">
    <property type="protein sequence ID" value="OFI33426.1"/>
    <property type="molecule type" value="Genomic_DNA"/>
</dbReference>
<gene>
    <name evidence="6" type="ORF">BFC17_03980</name>
</gene>
<evidence type="ECO:0000259" key="5">
    <source>
        <dbReference type="PROSITE" id="PS50110"/>
    </source>
</evidence>
<dbReference type="RefSeq" id="WP_070177802.1">
    <property type="nucleotide sequence ID" value="NZ_BMJR01000002.1"/>
</dbReference>
<evidence type="ECO:0000256" key="2">
    <source>
        <dbReference type="ARBA" id="ARBA00023125"/>
    </source>
</evidence>